<reference evidence="1" key="2">
    <citation type="journal article" date="2015" name="Data Brief">
        <title>Shoot transcriptome of the giant reed, Arundo donax.</title>
        <authorList>
            <person name="Barrero R.A."/>
            <person name="Guerrero F.D."/>
            <person name="Moolhuijzen P."/>
            <person name="Goolsby J.A."/>
            <person name="Tidwell J."/>
            <person name="Bellgard S.E."/>
            <person name="Bellgard M.I."/>
        </authorList>
    </citation>
    <scope>NUCLEOTIDE SEQUENCE</scope>
    <source>
        <tissue evidence="1">Shoot tissue taken approximately 20 cm above the soil surface</tissue>
    </source>
</reference>
<dbReference type="AlphaFoldDB" id="A0A0A9C6R3"/>
<evidence type="ECO:0000313" key="1">
    <source>
        <dbReference type="EMBL" id="JAD71261.1"/>
    </source>
</evidence>
<organism evidence="1">
    <name type="scientific">Arundo donax</name>
    <name type="common">Giant reed</name>
    <name type="synonym">Donax arundinaceus</name>
    <dbReference type="NCBI Taxonomy" id="35708"/>
    <lineage>
        <taxon>Eukaryota</taxon>
        <taxon>Viridiplantae</taxon>
        <taxon>Streptophyta</taxon>
        <taxon>Embryophyta</taxon>
        <taxon>Tracheophyta</taxon>
        <taxon>Spermatophyta</taxon>
        <taxon>Magnoliopsida</taxon>
        <taxon>Liliopsida</taxon>
        <taxon>Poales</taxon>
        <taxon>Poaceae</taxon>
        <taxon>PACMAD clade</taxon>
        <taxon>Arundinoideae</taxon>
        <taxon>Arundineae</taxon>
        <taxon>Arundo</taxon>
    </lineage>
</organism>
<dbReference type="EMBL" id="GBRH01226634">
    <property type="protein sequence ID" value="JAD71261.1"/>
    <property type="molecule type" value="Transcribed_RNA"/>
</dbReference>
<reference evidence="1" key="1">
    <citation type="submission" date="2014-09" db="EMBL/GenBank/DDBJ databases">
        <authorList>
            <person name="Magalhaes I.L.F."/>
            <person name="Oliveira U."/>
            <person name="Santos F.R."/>
            <person name="Vidigal T.H.D.A."/>
            <person name="Brescovit A.D."/>
            <person name="Santos A.J."/>
        </authorList>
    </citation>
    <scope>NUCLEOTIDE SEQUENCE</scope>
    <source>
        <tissue evidence="1">Shoot tissue taken approximately 20 cm above the soil surface</tissue>
    </source>
</reference>
<proteinExistence type="predicted"/>
<name>A0A0A9C6R3_ARUDO</name>
<sequence>MFDKASSITQCFSCKIKRLVWKCE</sequence>
<protein>
    <submittedName>
        <fullName evidence="1">Uncharacterized protein</fullName>
    </submittedName>
</protein>
<accession>A0A0A9C6R3</accession>